<comment type="caution">
    <text evidence="2">The sequence shown here is derived from an EMBL/GenBank/DDBJ whole genome shotgun (WGS) entry which is preliminary data.</text>
</comment>
<reference evidence="2 3" key="1">
    <citation type="journal article" date="2020" name="ISME J.">
        <title>Comparative genomics reveals insights into cyanobacterial evolution and habitat adaptation.</title>
        <authorList>
            <person name="Chen M.Y."/>
            <person name="Teng W.K."/>
            <person name="Zhao L."/>
            <person name="Hu C.X."/>
            <person name="Zhou Y.K."/>
            <person name="Han B.P."/>
            <person name="Song L.R."/>
            <person name="Shu W.S."/>
        </authorList>
    </citation>
    <scope>NUCLEOTIDE SEQUENCE [LARGE SCALE GENOMIC DNA]</scope>
    <source>
        <strain evidence="2 3">FACHB-838</strain>
    </source>
</reference>
<keyword evidence="1" id="KW-1133">Transmembrane helix</keyword>
<protein>
    <submittedName>
        <fullName evidence="2">Uncharacterized protein</fullName>
    </submittedName>
</protein>
<proteinExistence type="predicted"/>
<name>A0ABR8DVX2_9NOSO</name>
<dbReference type="EMBL" id="JACJSI010000093">
    <property type="protein sequence ID" value="MBD2533359.1"/>
    <property type="molecule type" value="Genomic_DNA"/>
</dbReference>
<accession>A0ABR8DVX2</accession>
<keyword evidence="1" id="KW-0472">Membrane</keyword>
<evidence type="ECO:0000313" key="3">
    <source>
        <dbReference type="Proteomes" id="UP000623440"/>
    </source>
</evidence>
<organism evidence="2 3">
    <name type="scientific">Nostoc flagelliforme FACHB-838</name>
    <dbReference type="NCBI Taxonomy" id="2692904"/>
    <lineage>
        <taxon>Bacteria</taxon>
        <taxon>Bacillati</taxon>
        <taxon>Cyanobacteriota</taxon>
        <taxon>Cyanophyceae</taxon>
        <taxon>Nostocales</taxon>
        <taxon>Nostocaceae</taxon>
        <taxon>Nostoc</taxon>
    </lineage>
</organism>
<keyword evidence="1" id="KW-0812">Transmembrane</keyword>
<dbReference type="RefSeq" id="WP_190943937.1">
    <property type="nucleotide sequence ID" value="NZ_JACJSI010000093.1"/>
</dbReference>
<feature type="transmembrane region" description="Helical" evidence="1">
    <location>
        <begin position="59"/>
        <end position="80"/>
    </location>
</feature>
<dbReference type="Proteomes" id="UP000623440">
    <property type="component" value="Unassembled WGS sequence"/>
</dbReference>
<evidence type="ECO:0000313" key="2">
    <source>
        <dbReference type="EMBL" id="MBD2533359.1"/>
    </source>
</evidence>
<sequence length="122" mass="13907">MIDTLILLFLLFLAIPFAIAQIMPNKKWLIAYTIFFGTLAIVLYYEHITTPINRRGDGFSYIFGKVAACLFYTSIIVGIINRATVLYLRSINVTINIWLIVSLVLLNVILIVLMFIGLMIVY</sequence>
<feature type="transmembrane region" description="Helical" evidence="1">
    <location>
        <begin position="95"/>
        <end position="121"/>
    </location>
</feature>
<gene>
    <name evidence="2" type="ORF">H6G97_28880</name>
</gene>
<feature type="transmembrane region" description="Helical" evidence="1">
    <location>
        <begin position="30"/>
        <end position="47"/>
    </location>
</feature>
<evidence type="ECO:0000256" key="1">
    <source>
        <dbReference type="SAM" id="Phobius"/>
    </source>
</evidence>
<keyword evidence="3" id="KW-1185">Reference proteome</keyword>